<dbReference type="Pfam" id="PF01565">
    <property type="entry name" value="FAD_binding_4"/>
    <property type="match status" value="1"/>
</dbReference>
<feature type="active site" evidence="19">
    <location>
        <position position="350"/>
    </location>
</feature>
<evidence type="ECO:0000256" key="7">
    <source>
        <dbReference type="ARBA" id="ARBA00022490"/>
    </source>
</evidence>
<sequence>MTLYTVQHHFDLTHLNTMGFSVSAANYVPITSDEVLSAWLMAHDTIKSRSDCFVLGGGSNLVLTRDITGTVLHLQQRGVTVVDENDTHIIVSVAAGEVWHDWVMQSVENGWMGLENLALIPGSVGASPVQNIGAYGVEVKDVLESVKAWDRQAQTWVVLKHDECQFTYRDSVFKQPWLEVDGHPQSRYIITEVRFKLLKDASLWQPKISYGDVAAKLKEMLAGEPITAVDVANAIIAIRRSKLPDPKTLGNAGSFFKNPVIDLKQLEQLKLQYPNIPNYPQTEHLVKVAAGWLIEQSGFKGLRDGAVGVYDKQALVLVHHGGGTGLQLMALARRIQEAVFLKFNIKISSEPIVY</sequence>
<comment type="caution">
    <text evidence="21">The sequence shown here is derived from an EMBL/GenBank/DDBJ whole genome shotgun (WGS) entry which is preliminary data.</text>
</comment>
<dbReference type="PANTHER" id="PTHR21071">
    <property type="entry name" value="UDP-N-ACETYLENOLPYRUVOYLGLUCOSAMINE REDUCTASE"/>
    <property type="match status" value="1"/>
</dbReference>
<comment type="subcellular location">
    <subcellularLocation>
        <location evidence="3 19">Cytoplasm</location>
    </subcellularLocation>
</comment>
<reference evidence="21 22" key="1">
    <citation type="submission" date="2019-03" db="EMBL/GenBank/DDBJ databases">
        <title>Genomic Encyclopedia of Type Strains, Phase IV (KMG-IV): sequencing the most valuable type-strain genomes for metagenomic binning, comparative biology and taxonomic classification.</title>
        <authorList>
            <person name="Goeker M."/>
        </authorList>
    </citation>
    <scope>NUCLEOTIDE SEQUENCE [LARGE SCALE GENOMIC DNA]</scope>
    <source>
        <strain evidence="21 22">DSM 102852</strain>
    </source>
</reference>
<dbReference type="GO" id="GO:0051301">
    <property type="term" value="P:cell division"/>
    <property type="evidence" value="ECO:0007669"/>
    <property type="project" value="UniProtKB-KW"/>
</dbReference>
<dbReference type="InterPro" id="IPR016167">
    <property type="entry name" value="FAD-bd_PCMH_sub1"/>
</dbReference>
<evidence type="ECO:0000256" key="11">
    <source>
        <dbReference type="ARBA" id="ARBA00022857"/>
    </source>
</evidence>
<evidence type="ECO:0000256" key="5">
    <source>
        <dbReference type="ARBA" id="ARBA00012518"/>
    </source>
</evidence>
<keyword evidence="9 19" id="KW-0285">Flavoprotein</keyword>
<dbReference type="PANTHER" id="PTHR21071:SF4">
    <property type="entry name" value="UDP-N-ACETYLENOLPYRUVOYLGLUCOSAMINE REDUCTASE"/>
    <property type="match status" value="1"/>
</dbReference>
<keyword evidence="15 19" id="KW-0131">Cell cycle</keyword>
<evidence type="ECO:0000313" key="22">
    <source>
        <dbReference type="Proteomes" id="UP000294480"/>
    </source>
</evidence>
<dbReference type="OrthoDB" id="9804753at2"/>
<gene>
    <name evidence="19" type="primary">murB</name>
    <name evidence="21" type="ORF">DFR44_12031</name>
</gene>
<evidence type="ECO:0000256" key="6">
    <source>
        <dbReference type="ARBA" id="ARBA00015188"/>
    </source>
</evidence>
<dbReference type="Proteomes" id="UP000294480">
    <property type="component" value="Unassembled WGS sequence"/>
</dbReference>
<dbReference type="HAMAP" id="MF_00037">
    <property type="entry name" value="MurB"/>
    <property type="match status" value="1"/>
</dbReference>
<evidence type="ECO:0000256" key="2">
    <source>
        <dbReference type="ARBA" id="ARBA00003921"/>
    </source>
</evidence>
<protein>
    <recommendedName>
        <fullName evidence="6 19">UDP-N-acetylenolpyruvoylglucosamine reductase</fullName>
        <ecNumber evidence="5 19">1.3.1.98</ecNumber>
    </recommendedName>
    <alternativeName>
        <fullName evidence="17 19">UDP-N-acetylmuramate dehydrogenase</fullName>
    </alternativeName>
</protein>
<evidence type="ECO:0000256" key="16">
    <source>
        <dbReference type="ARBA" id="ARBA00023316"/>
    </source>
</evidence>
<dbReference type="GO" id="GO:0005829">
    <property type="term" value="C:cytosol"/>
    <property type="evidence" value="ECO:0007669"/>
    <property type="project" value="TreeGrafter"/>
</dbReference>
<dbReference type="NCBIfam" id="NF000755">
    <property type="entry name" value="PRK00046.1"/>
    <property type="match status" value="1"/>
</dbReference>
<organism evidence="21 22">
    <name type="scientific">Hydromonas duriensis</name>
    <dbReference type="NCBI Taxonomy" id="1527608"/>
    <lineage>
        <taxon>Bacteria</taxon>
        <taxon>Pseudomonadati</taxon>
        <taxon>Pseudomonadota</taxon>
        <taxon>Betaproteobacteria</taxon>
        <taxon>Burkholderiales</taxon>
        <taxon>Burkholderiaceae</taxon>
        <taxon>Hydromonas</taxon>
    </lineage>
</organism>
<dbReference type="GO" id="GO:0071555">
    <property type="term" value="P:cell wall organization"/>
    <property type="evidence" value="ECO:0007669"/>
    <property type="project" value="UniProtKB-KW"/>
</dbReference>
<comment type="cofactor">
    <cofactor evidence="1 19">
        <name>FAD</name>
        <dbReference type="ChEBI" id="CHEBI:57692"/>
    </cofactor>
</comment>
<dbReference type="NCBIfam" id="TIGR00179">
    <property type="entry name" value="murB"/>
    <property type="match status" value="1"/>
</dbReference>
<evidence type="ECO:0000256" key="13">
    <source>
        <dbReference type="ARBA" id="ARBA00022984"/>
    </source>
</evidence>
<keyword evidence="12 19" id="KW-0133">Cell shape</keyword>
<comment type="similarity">
    <text evidence="19">Belongs to the MurB family.</text>
</comment>
<dbReference type="GO" id="GO:0071949">
    <property type="term" value="F:FAD binding"/>
    <property type="evidence" value="ECO:0007669"/>
    <property type="project" value="InterPro"/>
</dbReference>
<evidence type="ECO:0000256" key="8">
    <source>
        <dbReference type="ARBA" id="ARBA00022618"/>
    </source>
</evidence>
<keyword evidence="10 19" id="KW-0274">FAD</keyword>
<dbReference type="InterPro" id="IPR036635">
    <property type="entry name" value="MurB_C_sf"/>
</dbReference>
<dbReference type="InterPro" id="IPR006094">
    <property type="entry name" value="Oxid_FAD_bind_N"/>
</dbReference>
<comment type="function">
    <text evidence="2 19">Cell wall formation.</text>
</comment>
<dbReference type="Pfam" id="PF02873">
    <property type="entry name" value="MurB_C"/>
    <property type="match status" value="1"/>
</dbReference>
<keyword evidence="14 19" id="KW-0560">Oxidoreductase</keyword>
<dbReference type="SUPFAM" id="SSF56176">
    <property type="entry name" value="FAD-binding/transporter-associated domain-like"/>
    <property type="match status" value="1"/>
</dbReference>
<feature type="domain" description="FAD-binding PCMH-type" evidence="20">
    <location>
        <begin position="19"/>
        <end position="200"/>
    </location>
</feature>
<keyword evidence="11 19" id="KW-0521">NADP</keyword>
<keyword evidence="7 19" id="KW-0963">Cytoplasm</keyword>
<name>A0A4R6Y5A5_9BURK</name>
<dbReference type="Gene3D" id="3.90.78.10">
    <property type="entry name" value="UDP-N-acetylenolpyruvoylglucosamine reductase, C-terminal domain"/>
    <property type="match status" value="1"/>
</dbReference>
<keyword evidence="13 19" id="KW-0573">Peptidoglycan synthesis</keyword>
<dbReference type="EC" id="1.3.1.98" evidence="5 19"/>
<dbReference type="InterPro" id="IPR016169">
    <property type="entry name" value="FAD-bd_PCMH_sub2"/>
</dbReference>
<comment type="catalytic activity">
    <reaction evidence="18 19">
        <text>UDP-N-acetyl-alpha-D-muramate + NADP(+) = UDP-N-acetyl-3-O-(1-carboxyvinyl)-alpha-D-glucosamine + NADPH + H(+)</text>
        <dbReference type="Rhea" id="RHEA:12248"/>
        <dbReference type="ChEBI" id="CHEBI:15378"/>
        <dbReference type="ChEBI" id="CHEBI:57783"/>
        <dbReference type="ChEBI" id="CHEBI:58349"/>
        <dbReference type="ChEBI" id="CHEBI:68483"/>
        <dbReference type="ChEBI" id="CHEBI:70757"/>
        <dbReference type="EC" id="1.3.1.98"/>
    </reaction>
</comment>
<dbReference type="GO" id="GO:0008360">
    <property type="term" value="P:regulation of cell shape"/>
    <property type="evidence" value="ECO:0007669"/>
    <property type="project" value="UniProtKB-KW"/>
</dbReference>
<evidence type="ECO:0000256" key="10">
    <source>
        <dbReference type="ARBA" id="ARBA00022827"/>
    </source>
</evidence>
<proteinExistence type="inferred from homology"/>
<evidence type="ECO:0000259" key="20">
    <source>
        <dbReference type="PROSITE" id="PS51387"/>
    </source>
</evidence>
<evidence type="ECO:0000256" key="18">
    <source>
        <dbReference type="ARBA" id="ARBA00048914"/>
    </source>
</evidence>
<dbReference type="InterPro" id="IPR016166">
    <property type="entry name" value="FAD-bd_PCMH"/>
</dbReference>
<keyword evidence="16 19" id="KW-0961">Cell wall biogenesis/degradation</keyword>
<dbReference type="InterPro" id="IPR036318">
    <property type="entry name" value="FAD-bd_PCMH-like_sf"/>
</dbReference>
<dbReference type="InterPro" id="IPR003170">
    <property type="entry name" value="MurB"/>
</dbReference>
<evidence type="ECO:0000256" key="19">
    <source>
        <dbReference type="HAMAP-Rule" id="MF_00037"/>
    </source>
</evidence>
<dbReference type="InterPro" id="IPR011601">
    <property type="entry name" value="MurB_C"/>
</dbReference>
<dbReference type="GO" id="GO:0008762">
    <property type="term" value="F:UDP-N-acetylmuramate dehydrogenase activity"/>
    <property type="evidence" value="ECO:0007669"/>
    <property type="project" value="UniProtKB-UniRule"/>
</dbReference>
<dbReference type="EMBL" id="SNZE01000020">
    <property type="protein sequence ID" value="TDR30521.1"/>
    <property type="molecule type" value="Genomic_DNA"/>
</dbReference>
<keyword evidence="22" id="KW-1185">Reference proteome</keyword>
<dbReference type="NCBIfam" id="NF010478">
    <property type="entry name" value="PRK13903.1"/>
    <property type="match status" value="1"/>
</dbReference>
<accession>A0A4R6Y5A5</accession>
<evidence type="ECO:0000256" key="4">
    <source>
        <dbReference type="ARBA" id="ARBA00004752"/>
    </source>
</evidence>
<comment type="pathway">
    <text evidence="4 19">Cell wall biogenesis; peptidoglycan biosynthesis.</text>
</comment>
<dbReference type="GO" id="GO:0009252">
    <property type="term" value="P:peptidoglycan biosynthetic process"/>
    <property type="evidence" value="ECO:0007669"/>
    <property type="project" value="UniProtKB-UniRule"/>
</dbReference>
<dbReference type="AlphaFoldDB" id="A0A4R6Y5A5"/>
<dbReference type="SUPFAM" id="SSF56194">
    <property type="entry name" value="Uridine diphospho-N-Acetylenolpyruvylglucosamine reductase, MurB, C-terminal domain"/>
    <property type="match status" value="1"/>
</dbReference>
<dbReference type="Gene3D" id="3.30.43.10">
    <property type="entry name" value="Uridine Diphospho-n-acetylenolpyruvylglucosamine Reductase, domain 2"/>
    <property type="match status" value="1"/>
</dbReference>
<dbReference type="PROSITE" id="PS51387">
    <property type="entry name" value="FAD_PCMH"/>
    <property type="match status" value="1"/>
</dbReference>
<evidence type="ECO:0000256" key="15">
    <source>
        <dbReference type="ARBA" id="ARBA00023306"/>
    </source>
</evidence>
<dbReference type="UniPathway" id="UPA00219"/>
<feature type="active site" description="Proton donor" evidence="19">
    <location>
        <position position="254"/>
    </location>
</feature>
<evidence type="ECO:0000256" key="14">
    <source>
        <dbReference type="ARBA" id="ARBA00023002"/>
    </source>
</evidence>
<keyword evidence="8 19" id="KW-0132">Cell division</keyword>
<evidence type="ECO:0000256" key="1">
    <source>
        <dbReference type="ARBA" id="ARBA00001974"/>
    </source>
</evidence>
<evidence type="ECO:0000256" key="3">
    <source>
        <dbReference type="ARBA" id="ARBA00004496"/>
    </source>
</evidence>
<feature type="active site" evidence="19">
    <location>
        <position position="169"/>
    </location>
</feature>
<evidence type="ECO:0000256" key="9">
    <source>
        <dbReference type="ARBA" id="ARBA00022630"/>
    </source>
</evidence>
<dbReference type="Gene3D" id="3.30.465.10">
    <property type="match status" value="1"/>
</dbReference>
<dbReference type="RefSeq" id="WP_133621131.1">
    <property type="nucleotide sequence ID" value="NZ_SNZE01000020.1"/>
</dbReference>
<evidence type="ECO:0000256" key="12">
    <source>
        <dbReference type="ARBA" id="ARBA00022960"/>
    </source>
</evidence>
<evidence type="ECO:0000256" key="17">
    <source>
        <dbReference type="ARBA" id="ARBA00031026"/>
    </source>
</evidence>
<evidence type="ECO:0000313" key="21">
    <source>
        <dbReference type="EMBL" id="TDR30521.1"/>
    </source>
</evidence>